<dbReference type="InParanoid" id="A0A2R6QY90"/>
<dbReference type="GO" id="GO:0000428">
    <property type="term" value="C:DNA-directed RNA polymerase complex"/>
    <property type="evidence" value="ECO:0007669"/>
    <property type="project" value="UniProtKB-KW"/>
</dbReference>
<feature type="compositionally biased region" description="Gly residues" evidence="1">
    <location>
        <begin position="274"/>
        <end position="288"/>
    </location>
</feature>
<comment type="caution">
    <text evidence="2">The sequence shown here is derived from an EMBL/GenBank/DDBJ whole genome shotgun (WGS) entry which is preliminary data.</text>
</comment>
<keyword evidence="2" id="KW-0804">Transcription</keyword>
<dbReference type="PANTHER" id="PTHR36054">
    <property type="entry name" value="PROTEIN SICKLE"/>
    <property type="match status" value="1"/>
</dbReference>
<protein>
    <submittedName>
        <fullName evidence="2">DNA-directed RNA polymerase II subunit like</fullName>
    </submittedName>
</protein>
<name>A0A2R6QY90_ACTCC</name>
<keyword evidence="2" id="KW-0240">DNA-directed RNA polymerase</keyword>
<gene>
    <name evidence="2" type="ORF">CEY00_Acc12138</name>
</gene>
<organism evidence="2 3">
    <name type="scientific">Actinidia chinensis var. chinensis</name>
    <name type="common">Chinese soft-hair kiwi</name>
    <dbReference type="NCBI Taxonomy" id="1590841"/>
    <lineage>
        <taxon>Eukaryota</taxon>
        <taxon>Viridiplantae</taxon>
        <taxon>Streptophyta</taxon>
        <taxon>Embryophyta</taxon>
        <taxon>Tracheophyta</taxon>
        <taxon>Spermatophyta</taxon>
        <taxon>Magnoliopsida</taxon>
        <taxon>eudicotyledons</taxon>
        <taxon>Gunneridae</taxon>
        <taxon>Pentapetalae</taxon>
        <taxon>asterids</taxon>
        <taxon>Ericales</taxon>
        <taxon>Actinidiaceae</taxon>
        <taxon>Actinidia</taxon>
    </lineage>
</organism>
<proteinExistence type="predicted"/>
<dbReference type="InterPro" id="IPR039292">
    <property type="entry name" value="SICKLE"/>
</dbReference>
<dbReference type="GO" id="GO:0000398">
    <property type="term" value="P:mRNA splicing, via spliceosome"/>
    <property type="evidence" value="ECO:0007669"/>
    <property type="project" value="InterPro"/>
</dbReference>
<feature type="compositionally biased region" description="Polar residues" evidence="1">
    <location>
        <begin position="134"/>
        <end position="145"/>
    </location>
</feature>
<feature type="compositionally biased region" description="Polar residues" evidence="1">
    <location>
        <begin position="76"/>
        <end position="86"/>
    </location>
</feature>
<dbReference type="OrthoDB" id="1935385at2759"/>
<dbReference type="OMA" id="PICTPRG"/>
<dbReference type="EMBL" id="NKQK01000011">
    <property type="protein sequence ID" value="PSS17351.1"/>
    <property type="molecule type" value="Genomic_DNA"/>
</dbReference>
<reference evidence="3" key="2">
    <citation type="journal article" date="2018" name="BMC Genomics">
        <title>A manually annotated Actinidia chinensis var. chinensis (kiwifruit) genome highlights the challenges associated with draft genomes and gene prediction in plants.</title>
        <authorList>
            <person name="Pilkington S.M."/>
            <person name="Crowhurst R."/>
            <person name="Hilario E."/>
            <person name="Nardozza S."/>
            <person name="Fraser L."/>
            <person name="Peng Y."/>
            <person name="Gunaseelan K."/>
            <person name="Simpson R."/>
            <person name="Tahir J."/>
            <person name="Deroles S.C."/>
            <person name="Templeton K."/>
            <person name="Luo Z."/>
            <person name="Davy M."/>
            <person name="Cheng C."/>
            <person name="McNeilage M."/>
            <person name="Scaglione D."/>
            <person name="Liu Y."/>
            <person name="Zhang Q."/>
            <person name="Datson P."/>
            <person name="De Silva N."/>
            <person name="Gardiner S.E."/>
            <person name="Bassett H."/>
            <person name="Chagne D."/>
            <person name="McCallum J."/>
            <person name="Dzierzon H."/>
            <person name="Deng C."/>
            <person name="Wang Y.Y."/>
            <person name="Barron L."/>
            <person name="Manako K."/>
            <person name="Bowen J."/>
            <person name="Foster T.M."/>
            <person name="Erridge Z.A."/>
            <person name="Tiffin H."/>
            <person name="Waite C.N."/>
            <person name="Davies K.M."/>
            <person name="Grierson E.P."/>
            <person name="Laing W.A."/>
            <person name="Kirk R."/>
            <person name="Chen X."/>
            <person name="Wood M."/>
            <person name="Montefiori M."/>
            <person name="Brummell D.A."/>
            <person name="Schwinn K.E."/>
            <person name="Catanach A."/>
            <person name="Fullerton C."/>
            <person name="Li D."/>
            <person name="Meiyalaghan S."/>
            <person name="Nieuwenhuizen N."/>
            <person name="Read N."/>
            <person name="Prakash R."/>
            <person name="Hunter D."/>
            <person name="Zhang H."/>
            <person name="McKenzie M."/>
            <person name="Knabel M."/>
            <person name="Harris A."/>
            <person name="Allan A.C."/>
            <person name="Gleave A."/>
            <person name="Chen A."/>
            <person name="Janssen B.J."/>
            <person name="Plunkett B."/>
            <person name="Ampomah-Dwamena C."/>
            <person name="Voogd C."/>
            <person name="Leif D."/>
            <person name="Lafferty D."/>
            <person name="Souleyre E.J.F."/>
            <person name="Varkonyi-Gasic E."/>
            <person name="Gambi F."/>
            <person name="Hanley J."/>
            <person name="Yao J.L."/>
            <person name="Cheung J."/>
            <person name="David K.M."/>
            <person name="Warren B."/>
            <person name="Marsh K."/>
            <person name="Snowden K.C."/>
            <person name="Lin-Wang K."/>
            <person name="Brian L."/>
            <person name="Martinez-Sanchez M."/>
            <person name="Wang M."/>
            <person name="Ileperuma N."/>
            <person name="Macnee N."/>
            <person name="Campin R."/>
            <person name="McAtee P."/>
            <person name="Drummond R.S.M."/>
            <person name="Espley R.V."/>
            <person name="Ireland H.S."/>
            <person name="Wu R."/>
            <person name="Atkinson R.G."/>
            <person name="Karunairetnam S."/>
            <person name="Bulley S."/>
            <person name="Chunkath S."/>
            <person name="Hanley Z."/>
            <person name="Storey R."/>
            <person name="Thrimawithana A.H."/>
            <person name="Thomson S."/>
            <person name="David C."/>
            <person name="Testolin R."/>
            <person name="Huang H."/>
            <person name="Hellens R.P."/>
            <person name="Schaffer R.J."/>
        </authorList>
    </citation>
    <scope>NUCLEOTIDE SEQUENCE [LARGE SCALE GENOMIC DNA]</scope>
    <source>
        <strain evidence="3">cv. Red5</strain>
    </source>
</reference>
<evidence type="ECO:0000313" key="3">
    <source>
        <dbReference type="Proteomes" id="UP000241394"/>
    </source>
</evidence>
<reference evidence="2 3" key="1">
    <citation type="submission" date="2017-07" db="EMBL/GenBank/DDBJ databases">
        <title>An improved, manually edited Actinidia chinensis var. chinensis (kiwifruit) genome highlights the challenges associated with draft genomes and gene prediction in plants.</title>
        <authorList>
            <person name="Pilkington S."/>
            <person name="Crowhurst R."/>
            <person name="Hilario E."/>
            <person name="Nardozza S."/>
            <person name="Fraser L."/>
            <person name="Peng Y."/>
            <person name="Gunaseelan K."/>
            <person name="Simpson R."/>
            <person name="Tahir J."/>
            <person name="Deroles S."/>
            <person name="Templeton K."/>
            <person name="Luo Z."/>
            <person name="Davy M."/>
            <person name="Cheng C."/>
            <person name="Mcneilage M."/>
            <person name="Scaglione D."/>
            <person name="Liu Y."/>
            <person name="Zhang Q."/>
            <person name="Datson P."/>
            <person name="De Silva N."/>
            <person name="Gardiner S."/>
            <person name="Bassett H."/>
            <person name="Chagne D."/>
            <person name="Mccallum J."/>
            <person name="Dzierzon H."/>
            <person name="Deng C."/>
            <person name="Wang Y.-Y."/>
            <person name="Barron N."/>
            <person name="Manako K."/>
            <person name="Bowen J."/>
            <person name="Foster T."/>
            <person name="Erridge Z."/>
            <person name="Tiffin H."/>
            <person name="Waite C."/>
            <person name="Davies K."/>
            <person name="Grierson E."/>
            <person name="Laing W."/>
            <person name="Kirk R."/>
            <person name="Chen X."/>
            <person name="Wood M."/>
            <person name="Montefiori M."/>
            <person name="Brummell D."/>
            <person name="Schwinn K."/>
            <person name="Catanach A."/>
            <person name="Fullerton C."/>
            <person name="Li D."/>
            <person name="Meiyalaghan S."/>
            <person name="Nieuwenhuizen N."/>
            <person name="Read N."/>
            <person name="Prakash R."/>
            <person name="Hunter D."/>
            <person name="Zhang H."/>
            <person name="Mckenzie M."/>
            <person name="Knabel M."/>
            <person name="Harris A."/>
            <person name="Allan A."/>
            <person name="Chen A."/>
            <person name="Janssen B."/>
            <person name="Plunkett B."/>
            <person name="Dwamena C."/>
            <person name="Voogd C."/>
            <person name="Leif D."/>
            <person name="Lafferty D."/>
            <person name="Souleyre E."/>
            <person name="Varkonyi-Gasic E."/>
            <person name="Gambi F."/>
            <person name="Hanley J."/>
            <person name="Yao J.-L."/>
            <person name="Cheung J."/>
            <person name="David K."/>
            <person name="Warren B."/>
            <person name="Marsh K."/>
            <person name="Snowden K."/>
            <person name="Lin-Wang K."/>
            <person name="Brian L."/>
            <person name="Martinez-Sanchez M."/>
            <person name="Wang M."/>
            <person name="Ileperuma N."/>
            <person name="Macnee N."/>
            <person name="Campin R."/>
            <person name="Mcatee P."/>
            <person name="Drummond R."/>
            <person name="Espley R."/>
            <person name="Ireland H."/>
            <person name="Wu R."/>
            <person name="Atkinson R."/>
            <person name="Karunairetnam S."/>
            <person name="Bulley S."/>
            <person name="Chunkath S."/>
            <person name="Hanley Z."/>
            <person name="Storey R."/>
            <person name="Thrimawithana A."/>
            <person name="Thomson S."/>
            <person name="David C."/>
            <person name="Testolin R."/>
        </authorList>
    </citation>
    <scope>NUCLEOTIDE SEQUENCE [LARGE SCALE GENOMIC DNA]</scope>
    <source>
        <strain evidence="3">cv. Red5</strain>
        <tissue evidence="2">Young leaf</tissue>
    </source>
</reference>
<feature type="region of interest" description="Disordered" evidence="1">
    <location>
        <begin position="72"/>
        <end position="295"/>
    </location>
</feature>
<keyword evidence="3" id="KW-1185">Reference proteome</keyword>
<dbReference type="GO" id="GO:0035196">
    <property type="term" value="P:miRNA processing"/>
    <property type="evidence" value="ECO:0007669"/>
    <property type="project" value="InterPro"/>
</dbReference>
<evidence type="ECO:0000256" key="1">
    <source>
        <dbReference type="SAM" id="MobiDB-lite"/>
    </source>
</evidence>
<feature type="compositionally biased region" description="Basic and acidic residues" evidence="1">
    <location>
        <begin position="1"/>
        <end position="15"/>
    </location>
</feature>
<accession>A0A2R6QY90</accession>
<feature type="region of interest" description="Disordered" evidence="1">
    <location>
        <begin position="1"/>
        <end position="51"/>
    </location>
</feature>
<dbReference type="FunCoup" id="A0A2R6QY90">
    <property type="interactions" value="3517"/>
</dbReference>
<evidence type="ECO:0000313" key="2">
    <source>
        <dbReference type="EMBL" id="PSS17351.1"/>
    </source>
</evidence>
<dbReference type="AlphaFoldDB" id="A0A2R6QY90"/>
<feature type="compositionally biased region" description="Low complexity" evidence="1">
    <location>
        <begin position="216"/>
        <end position="269"/>
    </location>
</feature>
<dbReference type="STRING" id="1590841.A0A2R6QY90"/>
<dbReference type="PANTHER" id="PTHR36054:SF2">
    <property type="entry name" value="PROTEIN SICKLE"/>
    <property type="match status" value="1"/>
</dbReference>
<sequence>MEESEKRRERLKAMRTEASQAVFDNEVGATESHHLSNPLIETSGVPPLQTNSYATPRFDYYTDPMSAFSADKRRGNVSNLHSQDCLTPSRPGHPEMTPPPAYRPRPNYSPDQRMYRDRGPHHSSGPRNPEMTPSPAQHFQANYSPDQRMYQARGPYHGSGPRNPEMIPSPAYQPQPNYSPGQRMYQAPGHYHGPGPNRSPIGTISPHGPHQGTPRGPSSYYNPSNSSGVGNFSSPGFGSSASSNSGQGRGSWFPSSGSGFGGSPSSNFGRGRGRWSGSGRGGRGGGLGSHDSVSAELKPDLYYNKSMVEDPWKLLEPVIWSGNISVKSWNTPNTLASPFPNSTGVKKARISESTSASSSQPSLAEYLATAFNEAVNDEGSHDKPN</sequence>
<dbReference type="Proteomes" id="UP000241394">
    <property type="component" value="Chromosome LG11"/>
</dbReference>
<dbReference type="Gramene" id="PSS17351">
    <property type="protein sequence ID" value="PSS17351"/>
    <property type="gene ID" value="CEY00_Acc12138"/>
</dbReference>